<accession>A0AAW9R700</accession>
<dbReference type="InterPro" id="IPR033129">
    <property type="entry name" value="PEPCASE_His_AS"/>
</dbReference>
<evidence type="ECO:0000256" key="8">
    <source>
        <dbReference type="ARBA" id="ARBA00023300"/>
    </source>
</evidence>
<dbReference type="Gene3D" id="1.20.1440.90">
    <property type="entry name" value="Phosphoenolpyruvate/pyruvate domain"/>
    <property type="match status" value="1"/>
</dbReference>
<dbReference type="GO" id="GO:0000287">
    <property type="term" value="F:magnesium ion binding"/>
    <property type="evidence" value="ECO:0007669"/>
    <property type="project" value="UniProtKB-UniRule"/>
</dbReference>
<evidence type="ECO:0000256" key="12">
    <source>
        <dbReference type="PROSITE-ProRule" id="PRU10112"/>
    </source>
</evidence>
<evidence type="ECO:0000256" key="1">
    <source>
        <dbReference type="ARBA" id="ARBA00001946"/>
    </source>
</evidence>
<comment type="function">
    <text evidence="2 10">Forms oxaloacetate, a four-carbon dicarboxylic acid source for the tricarboxylic acid cycle.</text>
</comment>
<dbReference type="GO" id="GO:0015977">
    <property type="term" value="P:carbon fixation"/>
    <property type="evidence" value="ECO:0007669"/>
    <property type="project" value="UniProtKB-UniRule"/>
</dbReference>
<evidence type="ECO:0000256" key="4">
    <source>
        <dbReference type="ARBA" id="ARBA00012305"/>
    </source>
</evidence>
<protein>
    <recommendedName>
        <fullName evidence="5 10">Phosphoenolpyruvate carboxylase</fullName>
        <shortName evidence="10">PEPC</shortName>
        <shortName evidence="10">PEPCase</shortName>
        <ecNumber evidence="4 10">4.1.1.31</ecNumber>
    </recommendedName>
</protein>
<evidence type="ECO:0000313" key="14">
    <source>
        <dbReference type="Proteomes" id="UP001359886"/>
    </source>
</evidence>
<feature type="active site" evidence="10 12">
    <location>
        <position position="572"/>
    </location>
</feature>
<keyword evidence="7 10" id="KW-0456">Lyase</keyword>
<keyword evidence="14" id="KW-1185">Reference proteome</keyword>
<comment type="catalytic activity">
    <reaction evidence="9 10">
        <text>oxaloacetate + phosphate = phosphoenolpyruvate + hydrogencarbonate</text>
        <dbReference type="Rhea" id="RHEA:28370"/>
        <dbReference type="ChEBI" id="CHEBI:16452"/>
        <dbReference type="ChEBI" id="CHEBI:17544"/>
        <dbReference type="ChEBI" id="CHEBI:43474"/>
        <dbReference type="ChEBI" id="CHEBI:58702"/>
        <dbReference type="EC" id="4.1.1.31"/>
    </reaction>
</comment>
<dbReference type="PANTHER" id="PTHR30523">
    <property type="entry name" value="PHOSPHOENOLPYRUVATE CARBOXYLASE"/>
    <property type="match status" value="1"/>
</dbReference>
<dbReference type="GO" id="GO:0008964">
    <property type="term" value="F:phosphoenolpyruvate carboxylase activity"/>
    <property type="evidence" value="ECO:0007669"/>
    <property type="project" value="UniProtKB-UniRule"/>
</dbReference>
<proteinExistence type="inferred from homology"/>
<dbReference type="RefSeq" id="WP_354694068.1">
    <property type="nucleotide sequence ID" value="NZ_JAZHOG010000002.1"/>
</dbReference>
<dbReference type="InterPro" id="IPR022805">
    <property type="entry name" value="PEP_COase_bac/pln-type"/>
</dbReference>
<dbReference type="EMBL" id="JAZHOG010000002">
    <property type="protein sequence ID" value="MEJ8566747.1"/>
    <property type="molecule type" value="Genomic_DNA"/>
</dbReference>
<feature type="active site" evidence="10 11">
    <location>
        <position position="149"/>
    </location>
</feature>
<evidence type="ECO:0000256" key="6">
    <source>
        <dbReference type="ARBA" id="ARBA00022842"/>
    </source>
</evidence>
<evidence type="ECO:0000256" key="10">
    <source>
        <dbReference type="HAMAP-Rule" id="MF_00595"/>
    </source>
</evidence>
<keyword evidence="8 10" id="KW-0120">Carbon dioxide fixation</keyword>
<dbReference type="InterPro" id="IPR015813">
    <property type="entry name" value="Pyrv/PenolPyrv_kinase-like_dom"/>
</dbReference>
<dbReference type="AlphaFoldDB" id="A0AAW9R700"/>
<sequence>MSEIRPVQLPDKDRPLRADVSLLGSLVGDMLAEQHGPALLERVERVRKASILEREDPSAGDALDQALEGLEGGEAGRVIQAFSYYLRLVNLAEKVHRIRRRREYQRARAAPQRGSLDAILGRLKAHGVSPETLREALSGLDIQPVFTAHPTEATRRTIQEKEYDIVLRLVERLNPERTPDEESVALQRIRAALTSAFQTRLVPHVRPTVADELDNILFYITDILYRVVPVYYESLAAALSSHFDDGLLPDRLLLRFGSWVGGDMDGNPNVNADTIEDTLRAQRRVIVRRYLAEVRGVGRYLSQSLSEVGVSDAVTRRLEHYADAMPGVAEHIPERHRDMPYRRLLRYVSERLEATLNDGPDAYAAAGEFTADLHLIEASLLDNRGEHAGLFALRRLIMRARTFGFHLMTLDVRQDALLHRTVMAEWLADPDWPQRDAGERTRLLAERLASDDFPPLPEGDAASPDLRRTVAVFRALAAARQRYGTGAIGLFIISMTQGADDVLTALALARASVPGGGDSAALDFAPLLETVDDLAAGPGILDDLLRHDAYRTHLDERGGRQRIMVGYSDSNKDSGIAASRWALQNAQGDLLERGRAHGVDIVFFHGRGGTVSRGGGNLVNGILGASPGTVDGYMRLTEQGEVINRKYGVRPIALRNLELITSATLLHTLGVQPWGDDGLRTHEPAPQRHREVMERIATVSRETYRSLVHENPEFPDFFRAITPVDVIERLTIGSRPPARRGGKGIGNLRAIPWVFSWGQTRIGLPGVYGAGTALERAADEFGIERLRELLAEWPFFQALVDDVEMVLAKSDLGIGARYASLVPEAQFDLFENICREFERARNCVLAIKQSEDLLADQDTLKRNIRLRNPYVDPLHRLQVDLLKRWRAGGREDEAMLQSLMASVNGISLGIQNTG</sequence>
<comment type="subunit">
    <text evidence="10">Homotetramer.</text>
</comment>
<comment type="caution">
    <text evidence="13">The sequence shown here is derived from an EMBL/GenBank/DDBJ whole genome shotgun (WGS) entry which is preliminary data.</text>
</comment>
<reference evidence="13 14" key="1">
    <citation type="submission" date="2024-02" db="EMBL/GenBank/DDBJ databases">
        <title>A novel Wenzhouxiangellaceae bacterium, isolated from coastal sediments.</title>
        <authorList>
            <person name="Du Z.-J."/>
            <person name="Ye Y.-Q."/>
            <person name="Zhang X.-Y."/>
        </authorList>
    </citation>
    <scope>NUCLEOTIDE SEQUENCE [LARGE SCALE GENOMIC DNA]</scope>
    <source>
        <strain evidence="13 14">CH-27</strain>
    </source>
</reference>
<gene>
    <name evidence="10 13" type="primary">ppc</name>
    <name evidence="13" type="ORF">V3330_03815</name>
</gene>
<organism evidence="13 14">
    <name type="scientific">Elongatibacter sediminis</name>
    <dbReference type="NCBI Taxonomy" id="3119006"/>
    <lineage>
        <taxon>Bacteria</taxon>
        <taxon>Pseudomonadati</taxon>
        <taxon>Pseudomonadota</taxon>
        <taxon>Gammaproteobacteria</taxon>
        <taxon>Chromatiales</taxon>
        <taxon>Wenzhouxiangellaceae</taxon>
        <taxon>Elongatibacter</taxon>
    </lineage>
</organism>
<evidence type="ECO:0000256" key="11">
    <source>
        <dbReference type="PROSITE-ProRule" id="PRU10111"/>
    </source>
</evidence>
<name>A0AAW9R700_9GAMM</name>
<comment type="similarity">
    <text evidence="3 10">Belongs to the PEPCase type 1 family.</text>
</comment>
<dbReference type="SUPFAM" id="SSF51621">
    <property type="entry name" value="Phosphoenolpyruvate/pyruvate domain"/>
    <property type="match status" value="1"/>
</dbReference>
<evidence type="ECO:0000256" key="5">
    <source>
        <dbReference type="ARBA" id="ARBA00022419"/>
    </source>
</evidence>
<keyword evidence="6 10" id="KW-0460">Magnesium</keyword>
<evidence type="ECO:0000256" key="7">
    <source>
        <dbReference type="ARBA" id="ARBA00023239"/>
    </source>
</evidence>
<dbReference type="PRINTS" id="PR00150">
    <property type="entry name" value="PEPCARBXLASE"/>
</dbReference>
<dbReference type="Proteomes" id="UP001359886">
    <property type="component" value="Unassembled WGS sequence"/>
</dbReference>
<dbReference type="InterPro" id="IPR021135">
    <property type="entry name" value="PEP_COase"/>
</dbReference>
<dbReference type="InterPro" id="IPR018129">
    <property type="entry name" value="PEP_COase_Lys_AS"/>
</dbReference>
<dbReference type="GO" id="GO:0005829">
    <property type="term" value="C:cytosol"/>
    <property type="evidence" value="ECO:0007669"/>
    <property type="project" value="TreeGrafter"/>
</dbReference>
<dbReference type="GO" id="GO:0006099">
    <property type="term" value="P:tricarboxylic acid cycle"/>
    <property type="evidence" value="ECO:0007669"/>
    <property type="project" value="InterPro"/>
</dbReference>
<evidence type="ECO:0000256" key="9">
    <source>
        <dbReference type="ARBA" id="ARBA00048995"/>
    </source>
</evidence>
<evidence type="ECO:0000256" key="3">
    <source>
        <dbReference type="ARBA" id="ARBA00008346"/>
    </source>
</evidence>
<comment type="cofactor">
    <cofactor evidence="1 10">
        <name>Mg(2+)</name>
        <dbReference type="ChEBI" id="CHEBI:18420"/>
    </cofactor>
</comment>
<dbReference type="PROSITE" id="PS00781">
    <property type="entry name" value="PEPCASE_1"/>
    <property type="match status" value="1"/>
</dbReference>
<dbReference type="NCBIfam" id="NF000584">
    <property type="entry name" value="PRK00009.1"/>
    <property type="match status" value="1"/>
</dbReference>
<evidence type="ECO:0000313" key="13">
    <source>
        <dbReference type="EMBL" id="MEJ8566747.1"/>
    </source>
</evidence>
<dbReference type="Pfam" id="PF00311">
    <property type="entry name" value="PEPcase"/>
    <property type="match status" value="1"/>
</dbReference>
<evidence type="ECO:0000256" key="2">
    <source>
        <dbReference type="ARBA" id="ARBA00003670"/>
    </source>
</evidence>
<dbReference type="GO" id="GO:0006107">
    <property type="term" value="P:oxaloacetate metabolic process"/>
    <property type="evidence" value="ECO:0007669"/>
    <property type="project" value="UniProtKB-UniRule"/>
</dbReference>
<dbReference type="HAMAP" id="MF_00595">
    <property type="entry name" value="PEPcase_type1"/>
    <property type="match status" value="1"/>
</dbReference>
<dbReference type="PANTHER" id="PTHR30523:SF6">
    <property type="entry name" value="PHOSPHOENOLPYRUVATE CARBOXYLASE"/>
    <property type="match status" value="1"/>
</dbReference>
<dbReference type="PROSITE" id="PS00393">
    <property type="entry name" value="PEPCASE_2"/>
    <property type="match status" value="1"/>
</dbReference>
<dbReference type="EC" id="4.1.1.31" evidence="4 10"/>